<protein>
    <recommendedName>
        <fullName evidence="7">Carrier domain-containing protein</fullName>
    </recommendedName>
</protein>
<dbReference type="PANTHER" id="PTHR45527:SF1">
    <property type="entry name" value="FATTY ACID SYNTHASE"/>
    <property type="match status" value="1"/>
</dbReference>
<keyword evidence="2" id="KW-0597">Phosphoprotein</keyword>
<dbReference type="NCBIfam" id="TIGR01733">
    <property type="entry name" value="AA-adenyl-dom"/>
    <property type="match status" value="1"/>
</dbReference>
<reference evidence="8" key="1">
    <citation type="submission" date="2021-07" db="EMBL/GenBank/DDBJ databases">
        <authorList>
            <person name="Branca A.L. A."/>
        </authorList>
    </citation>
    <scope>NUCLEOTIDE SEQUENCE</scope>
</reference>
<evidence type="ECO:0000256" key="5">
    <source>
        <dbReference type="ARBA" id="ARBA00023026"/>
    </source>
</evidence>
<dbReference type="FunFam" id="3.40.50.12780:FF:000012">
    <property type="entry name" value="Non-ribosomal peptide synthetase"/>
    <property type="match status" value="1"/>
</dbReference>
<dbReference type="InterPro" id="IPR006162">
    <property type="entry name" value="Ppantetheine_attach_site"/>
</dbReference>
<dbReference type="Pfam" id="PF00550">
    <property type="entry name" value="PP-binding"/>
    <property type="match status" value="2"/>
</dbReference>
<dbReference type="InterPro" id="IPR025110">
    <property type="entry name" value="AMP-bd_C"/>
</dbReference>
<dbReference type="SUPFAM" id="SSF56801">
    <property type="entry name" value="Acetyl-CoA synthetase-like"/>
    <property type="match status" value="2"/>
</dbReference>
<sequence length="2543" mass="280142">MNTMDFMSPDPFSHAEVLYDQNFGGIESMLHGTDLEVEWPATPAQCQILESDEMPWCKISLILPRQSAPDVTRIQSSWMQICSHRKFSRSQLVLSGKAFRVSNRSIDCGLRTIFRSDPRSGETYQRVVFRTPEIQWDTKQIGSNVSSSNSSLADVPADDDLAQLIVCRDPSTGSYRLTLRARRAAVDGTSLEIIKRNFVLLYCGLPLPEHTPLATYQRFLKETKDATSSVAFWKTQLSGAVPSVALPWDTGLPDVDGLQDRQAIRLHLDDNSHPGLSQIEHASGLPRKLIFETLWAYVLHCHSGASDVLFAAVERDASFPDAASCVGYLDHTYPVRLSVSSEETFVGLSNRLTTFHQSASPHAYLGYSTLSQELTKPIESVLRYSPDPNGPTLAGQLAPFPLAMFINGTGVITLTLCHSPLTATADAQLLLQHFSHALYSALNKFYLPHARLEEIELSSREEKLAQVHTAKALARHHQTSTITRLFEENVMVSPQAAAVQFEEDTPLNYAELNACANRMARALPSITGKVVPVCLDRSVDLIVTLLAVLKSGAAYTVLDPEGPIDRNSRIIETCSATIVLTTHRYASSYPEALAIEDLTLNPHDDDSSVNLDMKIRSEDPCYVVFTSGSTGMPKGAVVTHGAATNGMAYHTLNGKQRWLLFYNPTFSAAQRTMLSTLTHGGTLLLASKQRLTTRLAEIILSMRVDALGITPSALSLMEPSDVPNLKQVTLVGESIPRELVTTWADHVDLRNTFGLSECAQLNFGKRLSRSSNPGIVGRPTDTTQAYVLKSGTTELTPMGVAGELCLAGPQLASGYLTSSSSTGKKTAPAFVDNPFGVGRMYRTGDVARIHADGSIEILGRMDFQVKLNGQKVNPAEVNRVLSQHDSVQSCATVAVEMRDRLVLVAAIAPVPGSQWSKLVLSIRDHSKQKLPAYMVPSLWMQMSKLPANGNGKVDVRAIEREVLAVGWEALVEAAASNVPTEAVTDPTEQQIAGVWADVLGLPQHSITRDTSFLSLGGTSIEGIKVTSDLRKRGIAIDLGDVLGNATLKETSSFVTIVLNNGAELQPFALVQDQEVQQRLQANPNISDAYPATPLQESLLASLGEDQGMYTYQRTWDVSRLDIHKLRTSFNTVLNSSDILRTSFQPEGRSLLQVVRNDITLPWAESAAELDQYLAQDKQKPFSLSGPLFRVAIVSGKVLVVSMHHSLFDYWSHRFVYQDVADVYLGLALRPRPQFKHFVNHTTTTSPNDHDRFWRKYLTNTEKSVINTAPVVETAVSQRKIPEGPLRRSLQLHGLSLGAVLYGAWAIVLSNHVRHADVIFATTLSGRDTPVLDVDRLDGPTLTTVPQKVNVAPEATLLQLAQTLQANLFKTLKHSQHGMRNALSAGNLAASDLDTIVNILVKDHDGDRVSQVFQRYGDRPTWDSEFTALEVENDNEELLIKLSSKMESRRVEFLLESYEKVLRAFTQTPTQHISTLDIMGETETEFLYNDISNRNTLHVPLPSLLHASFEEHAHKLPTTLAIDWDGTTQLSYAELNARADRVSQYLIKKGVRVGDAVPLMLEKSVDTIVAILGVMKAGAAYVPLSPDNPVDRNSFIIGDVKARLILTESEYVEVFSSVPGLEIARIDDPEVDQFPATPASVSVAPHNTAYIIYTSGSTGMPKGVQVPHRAAAAAVISMAIAESRYSGEWKTVQFANYVFDASVQDIFNTLSTGGTLCMAPADKMQSDLPGVINAMSARQAILTPTVAKLLDPSEVPTFETLIVGGEPLTPDVIERWSPGHRILNVYGPTETSMVITTKEVDPKGRPSNIGAPFPTVMAFVLHPDGTTMVPYGSIGELCVAGPQVTDGYVNREDLTKAAFMEDILGTDRMYRTGDLARWLPGGELECLGRKDNQVKIHGHRIELTEIEQAILKTGLVQGAAVLAVNHNGKKQLVAFCIFSAGSCEIQEADGHESGVQELRSGLNTLAHYMMPKYILPVGDFPKMPSRKTDRKLLTKWVEQLDTLTISQYSFEGSGNQHEVVPVETEQESKLQDMWSKVLGLPSSSIGKKADFLSLGGDSIAAIGLASAARSSGYLLSVKDILKNPVLESLTTMMRLDTRDAQVMKPSYTAPLDVLDVIHEHGLTIGDNVEYVYPSPPGQAQFLEEGNRPDQMWVLMAVRQMAKGTSYFDWVQNTSRLTEVNDILRTSWLSTSEAQWVGVVMKHTDLDVPIIPCDSDEKQSQIIEEFWNDRFQFGKPFIKYAILLHSDGSWDVAIKMNHAAYDGTLLRTFDDHFAAIRHGVAIPSHGEFKDFANFIFQSDKDESLRFWADTMKGKHYTWPQAENPKITGAIRDIMPRNLEPVARAQGVTVPILFQAAYQLWLCRASGRNDVSFDYLLSGRNVDMVDVDPQTINGTLANFLPVRAQIDPQTALSDYLETVQDIFWGITEHGDVGLHEIFNAAGLSRTTAGNRCLFLYQPFEPTANSEASESDRWLVMAKSKVRMYQPYALVVEIAKAPNNQNRLTVMYDTDVFNEENARQIAAEIAALVDQIADVCGQNVSLQQFLP</sequence>
<keyword evidence="5" id="KW-0843">Virulence</keyword>
<gene>
    <name evidence="8" type="ORF">PSALAMII_LOCUS4790</name>
</gene>
<dbReference type="SUPFAM" id="SSF47336">
    <property type="entry name" value="ACP-like"/>
    <property type="match status" value="2"/>
</dbReference>
<dbReference type="GO" id="GO:0016874">
    <property type="term" value="F:ligase activity"/>
    <property type="evidence" value="ECO:0007669"/>
    <property type="project" value="UniProtKB-KW"/>
</dbReference>
<dbReference type="GO" id="GO:0044550">
    <property type="term" value="P:secondary metabolite biosynthetic process"/>
    <property type="evidence" value="ECO:0007669"/>
    <property type="project" value="TreeGrafter"/>
</dbReference>
<evidence type="ECO:0000313" key="8">
    <source>
        <dbReference type="EMBL" id="CAG8369718.1"/>
    </source>
</evidence>
<accession>A0A9W4IZF7</accession>
<dbReference type="Proteomes" id="UP001152646">
    <property type="component" value="Unassembled WGS sequence"/>
</dbReference>
<dbReference type="InterPro" id="IPR020845">
    <property type="entry name" value="AMP-binding_CS"/>
</dbReference>
<proteinExistence type="inferred from homology"/>
<dbReference type="Pfam" id="PF13193">
    <property type="entry name" value="AMP-binding_C"/>
    <property type="match status" value="1"/>
</dbReference>
<dbReference type="InterPro" id="IPR042099">
    <property type="entry name" value="ANL_N_sf"/>
</dbReference>
<dbReference type="InterPro" id="IPR000873">
    <property type="entry name" value="AMP-dep_synth/lig_dom"/>
</dbReference>
<dbReference type="Pfam" id="PF00501">
    <property type="entry name" value="AMP-binding"/>
    <property type="match status" value="2"/>
</dbReference>
<dbReference type="Gene3D" id="3.30.559.30">
    <property type="entry name" value="Nonribosomal peptide synthetase, condensation domain"/>
    <property type="match status" value="3"/>
</dbReference>
<evidence type="ECO:0000256" key="1">
    <source>
        <dbReference type="ARBA" id="ARBA00022450"/>
    </source>
</evidence>
<dbReference type="PROSITE" id="PS00012">
    <property type="entry name" value="PHOSPHOPANTETHEINE"/>
    <property type="match status" value="1"/>
</dbReference>
<dbReference type="CDD" id="cd05918">
    <property type="entry name" value="A_NRPS_SidN3_like"/>
    <property type="match status" value="2"/>
</dbReference>
<comment type="caution">
    <text evidence="8">The sequence shown here is derived from an EMBL/GenBank/DDBJ whole genome shotgun (WGS) entry which is preliminary data.</text>
</comment>
<dbReference type="InterPro" id="IPR010071">
    <property type="entry name" value="AA_adenyl_dom"/>
</dbReference>
<evidence type="ECO:0000313" key="9">
    <source>
        <dbReference type="Proteomes" id="UP001152646"/>
    </source>
</evidence>
<dbReference type="PANTHER" id="PTHR45527">
    <property type="entry name" value="NONRIBOSOMAL PEPTIDE SYNTHETASE"/>
    <property type="match status" value="1"/>
</dbReference>
<keyword evidence="3" id="KW-0436">Ligase</keyword>
<dbReference type="InterPro" id="IPR023213">
    <property type="entry name" value="CAT-like_dom_sf"/>
</dbReference>
<dbReference type="PROSITE" id="PS00455">
    <property type="entry name" value="AMP_BINDING"/>
    <property type="match status" value="2"/>
</dbReference>
<dbReference type="InterPro" id="IPR009081">
    <property type="entry name" value="PP-bd_ACP"/>
</dbReference>
<dbReference type="FunFam" id="3.30.300.30:FF:000015">
    <property type="entry name" value="Nonribosomal peptide synthase SidD"/>
    <property type="match status" value="1"/>
</dbReference>
<dbReference type="Gene3D" id="3.30.300.30">
    <property type="match status" value="2"/>
</dbReference>
<feature type="domain" description="Carrier" evidence="7">
    <location>
        <begin position="2020"/>
        <end position="2096"/>
    </location>
</feature>
<evidence type="ECO:0000256" key="2">
    <source>
        <dbReference type="ARBA" id="ARBA00022553"/>
    </source>
</evidence>
<name>A0A9W4IZF7_9EURO</name>
<dbReference type="InterPro" id="IPR001242">
    <property type="entry name" value="Condensation_dom"/>
</dbReference>
<dbReference type="InterPro" id="IPR036736">
    <property type="entry name" value="ACP-like_sf"/>
</dbReference>
<organism evidence="8 9">
    <name type="scientific">Penicillium salamii</name>
    <dbReference type="NCBI Taxonomy" id="1612424"/>
    <lineage>
        <taxon>Eukaryota</taxon>
        <taxon>Fungi</taxon>
        <taxon>Dikarya</taxon>
        <taxon>Ascomycota</taxon>
        <taxon>Pezizomycotina</taxon>
        <taxon>Eurotiomycetes</taxon>
        <taxon>Eurotiomycetidae</taxon>
        <taxon>Eurotiales</taxon>
        <taxon>Aspergillaceae</taxon>
        <taxon>Penicillium</taxon>
    </lineage>
</organism>
<keyword evidence="1" id="KW-0596">Phosphopantetheine</keyword>
<keyword evidence="4" id="KW-0677">Repeat</keyword>
<dbReference type="Gene3D" id="3.30.559.10">
    <property type="entry name" value="Chloramphenicol acetyltransferase-like domain"/>
    <property type="match status" value="3"/>
</dbReference>
<dbReference type="PROSITE" id="PS50075">
    <property type="entry name" value="CARRIER"/>
    <property type="match status" value="2"/>
</dbReference>
<evidence type="ECO:0000256" key="4">
    <source>
        <dbReference type="ARBA" id="ARBA00022737"/>
    </source>
</evidence>
<dbReference type="CDD" id="cd19545">
    <property type="entry name" value="FUM14_C_NRPS-like"/>
    <property type="match status" value="1"/>
</dbReference>
<dbReference type="GO" id="GO:0031177">
    <property type="term" value="F:phosphopantetheine binding"/>
    <property type="evidence" value="ECO:0007669"/>
    <property type="project" value="TreeGrafter"/>
</dbReference>
<dbReference type="Gene3D" id="3.40.50.12780">
    <property type="entry name" value="N-terminal domain of ligase-like"/>
    <property type="match status" value="2"/>
</dbReference>
<evidence type="ECO:0000256" key="3">
    <source>
        <dbReference type="ARBA" id="ARBA00022598"/>
    </source>
</evidence>
<dbReference type="SUPFAM" id="SSF52777">
    <property type="entry name" value="CoA-dependent acyltransferases"/>
    <property type="match status" value="6"/>
</dbReference>
<dbReference type="FunFam" id="3.40.50.980:FF:000001">
    <property type="entry name" value="Non-ribosomal peptide synthetase"/>
    <property type="match status" value="1"/>
</dbReference>
<evidence type="ECO:0000259" key="7">
    <source>
        <dbReference type="PROSITE" id="PS50075"/>
    </source>
</evidence>
<feature type="domain" description="Carrier" evidence="7">
    <location>
        <begin position="982"/>
        <end position="1058"/>
    </location>
</feature>
<dbReference type="GO" id="GO:0043041">
    <property type="term" value="P:amino acid activation for nonribosomal peptide biosynthetic process"/>
    <property type="evidence" value="ECO:0007669"/>
    <property type="project" value="TreeGrafter"/>
</dbReference>
<dbReference type="OrthoDB" id="2589563at2759"/>
<evidence type="ECO:0000256" key="6">
    <source>
        <dbReference type="ARBA" id="ARBA00029454"/>
    </source>
</evidence>
<dbReference type="InterPro" id="IPR045851">
    <property type="entry name" value="AMP-bd_C_sf"/>
</dbReference>
<comment type="similarity">
    <text evidence="6">Belongs to the NRP synthetase family.</text>
</comment>
<dbReference type="GO" id="GO:0005737">
    <property type="term" value="C:cytoplasm"/>
    <property type="evidence" value="ECO:0007669"/>
    <property type="project" value="TreeGrafter"/>
</dbReference>
<dbReference type="Gene3D" id="1.10.1200.10">
    <property type="entry name" value="ACP-like"/>
    <property type="match status" value="2"/>
</dbReference>
<dbReference type="EMBL" id="CAJVPA010000180">
    <property type="protein sequence ID" value="CAG8369718.1"/>
    <property type="molecule type" value="Genomic_DNA"/>
</dbReference>
<dbReference type="Pfam" id="PF00668">
    <property type="entry name" value="Condensation"/>
    <property type="match status" value="3"/>
</dbReference>